<dbReference type="AlphaFoldDB" id="A0A284R257"/>
<evidence type="ECO:0000256" key="2">
    <source>
        <dbReference type="SAM" id="MobiDB-lite"/>
    </source>
</evidence>
<keyword evidence="4" id="KW-1185">Reference proteome</keyword>
<evidence type="ECO:0000313" key="4">
    <source>
        <dbReference type="Proteomes" id="UP000219338"/>
    </source>
</evidence>
<feature type="coiled-coil region" evidence="1">
    <location>
        <begin position="58"/>
        <end position="92"/>
    </location>
</feature>
<organism evidence="3 4">
    <name type="scientific">Armillaria ostoyae</name>
    <name type="common">Armillaria root rot fungus</name>
    <dbReference type="NCBI Taxonomy" id="47428"/>
    <lineage>
        <taxon>Eukaryota</taxon>
        <taxon>Fungi</taxon>
        <taxon>Dikarya</taxon>
        <taxon>Basidiomycota</taxon>
        <taxon>Agaricomycotina</taxon>
        <taxon>Agaricomycetes</taxon>
        <taxon>Agaricomycetidae</taxon>
        <taxon>Agaricales</taxon>
        <taxon>Marasmiineae</taxon>
        <taxon>Physalacriaceae</taxon>
        <taxon>Armillaria</taxon>
    </lineage>
</organism>
<evidence type="ECO:0000313" key="3">
    <source>
        <dbReference type="EMBL" id="SJL02775.1"/>
    </source>
</evidence>
<sequence length="128" mass="14271">MAEAAPFYASGRFDEADHEGAYLSNDDISLDGTDYTETSLTSDGEDEGEDEDEDVGLQAALAASKSEMENDLRQEELELQRAVEALKDADQEVKFKSDAERAIEISLELERTSWEMGKAQEERLGRFP</sequence>
<gene>
    <name evidence="3" type="ORF">ARMOST_06111</name>
</gene>
<keyword evidence="1" id="KW-0175">Coiled coil</keyword>
<dbReference type="EMBL" id="FUEG01000004">
    <property type="protein sequence ID" value="SJL02775.1"/>
    <property type="molecule type" value="Genomic_DNA"/>
</dbReference>
<name>A0A284R257_ARMOS</name>
<feature type="region of interest" description="Disordered" evidence="2">
    <location>
        <begin position="23"/>
        <end position="55"/>
    </location>
</feature>
<evidence type="ECO:0000256" key="1">
    <source>
        <dbReference type="SAM" id="Coils"/>
    </source>
</evidence>
<dbReference type="Proteomes" id="UP000219338">
    <property type="component" value="Unassembled WGS sequence"/>
</dbReference>
<dbReference type="OrthoDB" id="2964715at2759"/>
<feature type="compositionally biased region" description="Acidic residues" evidence="2">
    <location>
        <begin position="43"/>
        <end position="55"/>
    </location>
</feature>
<proteinExistence type="predicted"/>
<accession>A0A284R257</accession>
<protein>
    <submittedName>
        <fullName evidence="3">Uncharacterized protein</fullName>
    </submittedName>
</protein>
<reference evidence="4" key="1">
    <citation type="journal article" date="2017" name="Nat. Ecol. Evol.">
        <title>Genome expansion and lineage-specific genetic innovations in the forest pathogenic fungi Armillaria.</title>
        <authorList>
            <person name="Sipos G."/>
            <person name="Prasanna A.N."/>
            <person name="Walter M.C."/>
            <person name="O'Connor E."/>
            <person name="Balint B."/>
            <person name="Krizsan K."/>
            <person name="Kiss B."/>
            <person name="Hess J."/>
            <person name="Varga T."/>
            <person name="Slot J."/>
            <person name="Riley R."/>
            <person name="Boka B."/>
            <person name="Rigling D."/>
            <person name="Barry K."/>
            <person name="Lee J."/>
            <person name="Mihaltcheva S."/>
            <person name="LaButti K."/>
            <person name="Lipzen A."/>
            <person name="Waldron R."/>
            <person name="Moloney N.M."/>
            <person name="Sperisen C."/>
            <person name="Kredics L."/>
            <person name="Vagvoelgyi C."/>
            <person name="Patrignani A."/>
            <person name="Fitzpatrick D."/>
            <person name="Nagy I."/>
            <person name="Doyle S."/>
            <person name="Anderson J.B."/>
            <person name="Grigoriev I.V."/>
            <person name="Gueldener U."/>
            <person name="Muensterkoetter M."/>
            <person name="Nagy L.G."/>
        </authorList>
    </citation>
    <scope>NUCLEOTIDE SEQUENCE [LARGE SCALE GENOMIC DNA]</scope>
    <source>
        <strain evidence="4">C18/9</strain>
    </source>
</reference>